<name>X1QHV5_9ZZZZ</name>
<comment type="caution">
    <text evidence="1">The sequence shown here is derived from an EMBL/GenBank/DDBJ whole genome shotgun (WGS) entry which is preliminary data.</text>
</comment>
<dbReference type="AlphaFoldDB" id="X1QHV5"/>
<dbReference type="EMBL" id="BARV01034786">
    <property type="protein sequence ID" value="GAI50590.1"/>
    <property type="molecule type" value="Genomic_DNA"/>
</dbReference>
<proteinExistence type="predicted"/>
<protein>
    <submittedName>
        <fullName evidence="1">Uncharacterized protein</fullName>
    </submittedName>
</protein>
<sequence length="77" mass="8951">MVCFGKSLCFQSTYERKGDKLGIGSATFDEIWYKFNYYSNQFYEAGSHFFGIDNYDILKVIFKGRFGEPTKTVMEKG</sequence>
<gene>
    <name evidence="1" type="ORF">S06H3_54404</name>
</gene>
<reference evidence="1" key="1">
    <citation type="journal article" date="2014" name="Front. Microbiol.">
        <title>High frequency of phylogenetically diverse reductive dehalogenase-homologous genes in deep subseafloor sedimentary metagenomes.</title>
        <authorList>
            <person name="Kawai M."/>
            <person name="Futagami T."/>
            <person name="Toyoda A."/>
            <person name="Takaki Y."/>
            <person name="Nishi S."/>
            <person name="Hori S."/>
            <person name="Arai W."/>
            <person name="Tsubouchi T."/>
            <person name="Morono Y."/>
            <person name="Uchiyama I."/>
            <person name="Ito T."/>
            <person name="Fujiyama A."/>
            <person name="Inagaki F."/>
            <person name="Takami H."/>
        </authorList>
    </citation>
    <scope>NUCLEOTIDE SEQUENCE</scope>
    <source>
        <strain evidence="1">Expedition CK06-06</strain>
    </source>
</reference>
<evidence type="ECO:0000313" key="1">
    <source>
        <dbReference type="EMBL" id="GAI50590.1"/>
    </source>
</evidence>
<accession>X1QHV5</accession>
<organism evidence="1">
    <name type="scientific">marine sediment metagenome</name>
    <dbReference type="NCBI Taxonomy" id="412755"/>
    <lineage>
        <taxon>unclassified sequences</taxon>
        <taxon>metagenomes</taxon>
        <taxon>ecological metagenomes</taxon>
    </lineage>
</organism>